<feature type="transmembrane region" description="Helical" evidence="2">
    <location>
        <begin position="461"/>
        <end position="484"/>
    </location>
</feature>
<reference evidence="3" key="1">
    <citation type="journal article" date="2021" name="PeerJ">
        <title>Extensive microbial diversity within the chicken gut microbiome revealed by metagenomics and culture.</title>
        <authorList>
            <person name="Gilroy R."/>
            <person name="Ravi A."/>
            <person name="Getino M."/>
            <person name="Pursley I."/>
            <person name="Horton D.L."/>
            <person name="Alikhan N.F."/>
            <person name="Baker D."/>
            <person name="Gharbi K."/>
            <person name="Hall N."/>
            <person name="Watson M."/>
            <person name="Adriaenssens E.M."/>
            <person name="Foster-Nyarko E."/>
            <person name="Jarju S."/>
            <person name="Secka A."/>
            <person name="Antonio M."/>
            <person name="Oren A."/>
            <person name="Chaudhuri R.R."/>
            <person name="La Ragione R."/>
            <person name="Hildebrand F."/>
            <person name="Pallen M.J."/>
        </authorList>
    </citation>
    <scope>NUCLEOTIDE SEQUENCE</scope>
    <source>
        <strain evidence="3">ChiSjej5B23-15282</strain>
    </source>
</reference>
<feature type="transmembrane region" description="Helical" evidence="2">
    <location>
        <begin position="417"/>
        <end position="440"/>
    </location>
</feature>
<keyword evidence="2" id="KW-0472">Membrane</keyword>
<feature type="transmembrane region" description="Helical" evidence="2">
    <location>
        <begin position="525"/>
        <end position="549"/>
    </location>
</feature>
<organism evidence="3 4">
    <name type="scientific">Candidatus Mediterraneibacter caccavium</name>
    <dbReference type="NCBI Taxonomy" id="2838661"/>
    <lineage>
        <taxon>Bacteria</taxon>
        <taxon>Bacillati</taxon>
        <taxon>Bacillota</taxon>
        <taxon>Clostridia</taxon>
        <taxon>Lachnospirales</taxon>
        <taxon>Lachnospiraceae</taxon>
        <taxon>Mediterraneibacter</taxon>
    </lineage>
</organism>
<proteinExistence type="predicted"/>
<dbReference type="Proteomes" id="UP000824243">
    <property type="component" value="Unassembled WGS sequence"/>
</dbReference>
<dbReference type="Gene3D" id="1.20.120.20">
    <property type="entry name" value="Apolipoprotein"/>
    <property type="match status" value="1"/>
</dbReference>
<dbReference type="NCBIfam" id="TIGR01760">
    <property type="entry name" value="tape_meas_TP901"/>
    <property type="match status" value="1"/>
</dbReference>
<dbReference type="AlphaFoldDB" id="A0A9D1VY77"/>
<evidence type="ECO:0000256" key="1">
    <source>
        <dbReference type="ARBA" id="ARBA00022612"/>
    </source>
</evidence>
<feature type="transmembrane region" description="Helical" evidence="2">
    <location>
        <begin position="490"/>
        <end position="513"/>
    </location>
</feature>
<evidence type="ECO:0000313" key="4">
    <source>
        <dbReference type="Proteomes" id="UP000824243"/>
    </source>
</evidence>
<keyword evidence="2" id="KW-1133">Transmembrane helix</keyword>
<dbReference type="InterPro" id="IPR016024">
    <property type="entry name" value="ARM-type_fold"/>
</dbReference>
<keyword evidence="2" id="KW-0812">Transmembrane</keyword>
<comment type="caution">
    <text evidence="3">The sequence shown here is derived from an EMBL/GenBank/DDBJ whole genome shotgun (WGS) entry which is preliminary data.</text>
</comment>
<dbReference type="InterPro" id="IPR010090">
    <property type="entry name" value="Phage_tape_meas"/>
</dbReference>
<feature type="transmembrane region" description="Helical" evidence="2">
    <location>
        <begin position="362"/>
        <end position="383"/>
    </location>
</feature>
<dbReference type="PANTHER" id="PTHR37813">
    <property type="entry name" value="FELS-2 PROPHAGE PROTEIN"/>
    <property type="match status" value="1"/>
</dbReference>
<reference evidence="3" key="2">
    <citation type="submission" date="2021-04" db="EMBL/GenBank/DDBJ databases">
        <authorList>
            <person name="Gilroy R."/>
        </authorList>
    </citation>
    <scope>NUCLEOTIDE SEQUENCE</scope>
    <source>
        <strain evidence="3">ChiSjej5B23-15282</strain>
    </source>
</reference>
<keyword evidence="1" id="KW-1188">Viral release from host cell</keyword>
<name>A0A9D1VY77_9FIRM</name>
<evidence type="ECO:0000313" key="3">
    <source>
        <dbReference type="EMBL" id="HIX48810.1"/>
    </source>
</evidence>
<dbReference type="PANTHER" id="PTHR37813:SF1">
    <property type="entry name" value="FELS-2 PROPHAGE PROTEIN"/>
    <property type="match status" value="1"/>
</dbReference>
<accession>A0A9D1VY77</accession>
<dbReference type="EMBL" id="DXFA01000128">
    <property type="protein sequence ID" value="HIX48810.1"/>
    <property type="molecule type" value="Genomic_DNA"/>
</dbReference>
<dbReference type="SUPFAM" id="SSF48371">
    <property type="entry name" value="ARM repeat"/>
    <property type="match status" value="1"/>
</dbReference>
<evidence type="ECO:0000256" key="2">
    <source>
        <dbReference type="SAM" id="Phobius"/>
    </source>
</evidence>
<protein>
    <submittedName>
        <fullName evidence="3">Phage tail tape measure protein</fullName>
    </submittedName>
</protein>
<gene>
    <name evidence="3" type="ORF">H9981_07365</name>
</gene>
<sequence length="817" mass="84777">MADYTLSAKITGDSSGFEKAMSTAQKTVDNLEKKMPQSFKSASQQVGKSLAEIAAESGKTVNQLRSDVMKSAAAYQQAGMTKSEAMKQAYADIGYAADNSAQKQESAFNRVLAKIDSVSGKLQSIGGKMQAVGSAMMIGITTPITLAGKSMVNAASDFDENLNKVNVAFGDSADAVTEWADNATKQFGLSKNQALEATSLFGDMATSMGLTQPAAADMSTSLAGLAGDLASFKNISIDQAMTALAGVFTGETESLKQLGIVMTETNLEEFAAQTGQVYNEMSQAEKVQLRYNYVMAMAANAQGDYARTSDGTANSLRTFQGAVDNLNIALGQHLLPILTPLVQKATEMVDAFANADPRLQQLALKIAAIAAAAGPVLVILGTMTGSVGKLMSVFSLLGGKIAAVGGMKAALSGVFTAITGPVGIAVAAITALVAAFAYLMTTNDDFRSSVMDTVGVIGKSLQSVLSALLPVLENIAAVIGQTIADTLQTLAPIIAQIVTFIGQVISQLAPLIAQLIGQLAPIIQTIIGAVSEIISTILPPLTTVLQAIMEAINALMPPIMSVLTTVIEVVSSIITTISPIISFVAGVIGDIISAISPIISFIADVVSNIVSAITPIASTVSDVFSNIFSTVSSVMGNVQSFISGVFTGIQSAWNGLTGFVSGVFDGISSAVQSLVSSVTGFINGVIGGINSAIGLINKIPGVEIGEIPYLAHGTDNWSGGFAYMNESGRGELTYLPNGSQVIPHDISVKYAKESARANVASTEPFDVTALGEYIVSAMAEYGNRQGQALEKGISNMGVYFERRPFGRVIADMGFARG</sequence>